<dbReference type="EMBL" id="QJKH01000006">
    <property type="protein sequence ID" value="PXX79058.1"/>
    <property type="molecule type" value="Genomic_DNA"/>
</dbReference>
<dbReference type="InterPro" id="IPR001932">
    <property type="entry name" value="PPM-type_phosphatase-like_dom"/>
</dbReference>
<feature type="domain" description="PPM-type phosphatase" evidence="2">
    <location>
        <begin position="31"/>
        <end position="217"/>
    </location>
</feature>
<dbReference type="STRING" id="1034346.GCA_000313565_01231"/>
<dbReference type="InterPro" id="IPR036457">
    <property type="entry name" value="PPM-type-like_dom_sf"/>
</dbReference>
<protein>
    <submittedName>
        <fullName evidence="3">Serine/threonine-protein phosphatase</fullName>
    </submittedName>
    <submittedName>
        <fullName evidence="4">Stage II sporulation protein E</fullName>
    </submittedName>
</protein>
<keyword evidence="5" id="KW-1185">Reference proteome</keyword>
<sequence>MNIHVETYTASLNKKYEELCGDRVKIVRNADSCILVLADGLGSGVKANILATLTSEILSTMVAEGTTIEEAIQTITATLPVCRERGVAYSTFIIVQIFYDGRVYLAEYDSPDVIFLQGSRAGTFEREIHVHSEKKVREAHFMVEPGDRLILFSDGIVHAGVGSILNFGWDKKEITQHLLTMQHYNDNARTTTWNLLHAVNDLYQGLPGDDSTVAVAHILEPKETMMMVGPPVNKEDDEVVARKLMSATGKKIVCGGTTSQIISRYLHEEIKMDDLLSFTGDVPPIARIKGIDLVTEGALTIGKALQYLEECAKSRDYYEQFIEADRNDGAFLLAHTLLCDCTAVHFLLGTADNIAHASINYSPISLSQKIKVIEKMGEELKKLGKIVTIEKF</sequence>
<evidence type="ECO:0000256" key="1">
    <source>
        <dbReference type="ARBA" id="ARBA00022801"/>
    </source>
</evidence>
<dbReference type="OrthoDB" id="1090916at2"/>
<dbReference type="PANTHER" id="PTHR43156">
    <property type="entry name" value="STAGE II SPORULATION PROTEIN E-RELATED"/>
    <property type="match status" value="1"/>
</dbReference>
<dbReference type="Pfam" id="PF07228">
    <property type="entry name" value="SpoIIE"/>
    <property type="match status" value="1"/>
</dbReference>
<evidence type="ECO:0000259" key="2">
    <source>
        <dbReference type="Pfam" id="PF07228"/>
    </source>
</evidence>
<accession>A0A2V2FSJ6</accession>
<dbReference type="EMBL" id="JALDAW010000011">
    <property type="protein sequence ID" value="MDY5167675.1"/>
    <property type="molecule type" value="Genomic_DNA"/>
</dbReference>
<dbReference type="GO" id="GO:0016791">
    <property type="term" value="F:phosphatase activity"/>
    <property type="evidence" value="ECO:0007669"/>
    <property type="project" value="TreeGrafter"/>
</dbReference>
<dbReference type="AlphaFoldDB" id="A0A2V2FSJ6"/>
<dbReference type="GeneID" id="94439594"/>
<dbReference type="Proteomes" id="UP001276902">
    <property type="component" value="Unassembled WGS sequence"/>
</dbReference>
<organism evidence="4 5">
    <name type="scientific">Dielma fastidiosa</name>
    <dbReference type="NCBI Taxonomy" id="1034346"/>
    <lineage>
        <taxon>Bacteria</taxon>
        <taxon>Bacillati</taxon>
        <taxon>Bacillota</taxon>
        <taxon>Erysipelotrichia</taxon>
        <taxon>Erysipelotrichales</taxon>
        <taxon>Erysipelotrichaceae</taxon>
        <taxon>Dielma</taxon>
    </lineage>
</organism>
<reference evidence="4 5" key="1">
    <citation type="submission" date="2018-05" db="EMBL/GenBank/DDBJ databases">
        <title>Genomic Encyclopedia of Type Strains, Phase IV (KMG-IV): sequencing the most valuable type-strain genomes for metagenomic binning, comparative biology and taxonomic classification.</title>
        <authorList>
            <person name="Goeker M."/>
        </authorList>
    </citation>
    <scope>NUCLEOTIDE SEQUENCE [LARGE SCALE GENOMIC DNA]</scope>
    <source>
        <strain evidence="4 5">JC118</strain>
    </source>
</reference>
<evidence type="ECO:0000313" key="3">
    <source>
        <dbReference type="EMBL" id="MDY5167675.1"/>
    </source>
</evidence>
<dbReference type="Proteomes" id="UP000247612">
    <property type="component" value="Unassembled WGS sequence"/>
</dbReference>
<dbReference type="RefSeq" id="WP_022937546.1">
    <property type="nucleotide sequence ID" value="NZ_BAABZA010000001.1"/>
</dbReference>
<evidence type="ECO:0000313" key="4">
    <source>
        <dbReference type="EMBL" id="PXX79058.1"/>
    </source>
</evidence>
<evidence type="ECO:0000313" key="5">
    <source>
        <dbReference type="Proteomes" id="UP000247612"/>
    </source>
</evidence>
<keyword evidence="1" id="KW-0378">Hydrolase</keyword>
<dbReference type="InterPro" id="IPR052016">
    <property type="entry name" value="Bact_Sigma-Reg"/>
</dbReference>
<gene>
    <name evidence="4" type="ORF">DES51_106177</name>
    <name evidence="3" type="ORF">MQE39_05995</name>
</gene>
<comment type="caution">
    <text evidence="4">The sequence shown here is derived from an EMBL/GenBank/DDBJ whole genome shotgun (WGS) entry which is preliminary data.</text>
</comment>
<proteinExistence type="predicted"/>
<dbReference type="SUPFAM" id="SSF81606">
    <property type="entry name" value="PP2C-like"/>
    <property type="match status" value="1"/>
</dbReference>
<name>A0A2V2FSJ6_9FIRM</name>
<reference evidence="3" key="2">
    <citation type="submission" date="2022-03" db="EMBL/GenBank/DDBJ databases">
        <title>First case of bacteraemia caused by Dielma fastidiosa in a patient hospitalised with diverticulitis.</title>
        <authorList>
            <person name="Forman-Ankjaer B."/>
            <person name="Hvid-Jensen F."/>
            <person name="Kobel C.M."/>
            <person name="Greve T."/>
        </authorList>
    </citation>
    <scope>NUCLEOTIDE SEQUENCE</scope>
    <source>
        <strain evidence="3">AUH_DF_2021</strain>
    </source>
</reference>
<dbReference type="Gene3D" id="3.60.40.10">
    <property type="entry name" value="PPM-type phosphatase domain"/>
    <property type="match status" value="1"/>
</dbReference>
<dbReference type="PANTHER" id="PTHR43156:SF2">
    <property type="entry name" value="STAGE II SPORULATION PROTEIN E"/>
    <property type="match status" value="1"/>
</dbReference>